<dbReference type="Proteomes" id="UP000037558">
    <property type="component" value="Unassembled WGS sequence"/>
</dbReference>
<dbReference type="PATRIC" id="fig|284581.3.peg.1732"/>
<keyword evidence="1" id="KW-0472">Membrane</keyword>
<accession>A0A0M0KNG9</accession>
<organism evidence="2 3">
    <name type="scientific">Priestia koreensis</name>
    <dbReference type="NCBI Taxonomy" id="284581"/>
    <lineage>
        <taxon>Bacteria</taxon>
        <taxon>Bacillati</taxon>
        <taxon>Bacillota</taxon>
        <taxon>Bacilli</taxon>
        <taxon>Bacillales</taxon>
        <taxon>Bacillaceae</taxon>
        <taxon>Priestia</taxon>
    </lineage>
</organism>
<reference evidence="3" key="1">
    <citation type="submission" date="2015-08" db="EMBL/GenBank/DDBJ databases">
        <title>Fjat-14210 dsm16467.</title>
        <authorList>
            <person name="Liu B."/>
            <person name="Wang J."/>
            <person name="Zhu Y."/>
            <person name="Liu G."/>
            <person name="Chen Q."/>
            <person name="Chen Z."/>
            <person name="Lan J."/>
            <person name="Che J."/>
            <person name="Ge C."/>
            <person name="Shi H."/>
            <person name="Pan Z."/>
            <person name="Liu X."/>
        </authorList>
    </citation>
    <scope>NUCLEOTIDE SEQUENCE [LARGE SCALE GENOMIC DNA]</scope>
    <source>
        <strain evidence="3">DSM 16467</strain>
    </source>
</reference>
<keyword evidence="1" id="KW-0812">Transmembrane</keyword>
<proteinExistence type="predicted"/>
<dbReference type="Gene3D" id="2.60.40.1630">
    <property type="entry name" value="bacillus anthracis domain"/>
    <property type="match status" value="1"/>
</dbReference>
<dbReference type="STRING" id="284581.AMD01_21260"/>
<keyword evidence="3" id="KW-1185">Reference proteome</keyword>
<keyword evidence="1" id="KW-1133">Transmembrane helix</keyword>
<protein>
    <submittedName>
        <fullName evidence="2">Uncharacterized protein</fullName>
    </submittedName>
</protein>
<gene>
    <name evidence="2" type="ORF">AMD01_21260</name>
</gene>
<dbReference type="AlphaFoldDB" id="A0A0M0KNG9"/>
<dbReference type="EMBL" id="LILC01000035">
    <property type="protein sequence ID" value="KOO40401.1"/>
    <property type="molecule type" value="Genomic_DNA"/>
</dbReference>
<comment type="caution">
    <text evidence="2">The sequence shown here is derived from an EMBL/GenBank/DDBJ whole genome shotgun (WGS) entry which is preliminary data.</text>
</comment>
<evidence type="ECO:0000313" key="2">
    <source>
        <dbReference type="EMBL" id="KOO40401.1"/>
    </source>
</evidence>
<sequence length="333" mass="37639">MLNEKKEMPLMVRQSLDQTYDVIRKKSIKKKRTFNPQVIIAIAASACLVVGLGLSNDHVMASINKWLGFDDKGVEQAVNNGMLQEDHHSVTDQGVKIAINDHFSDENKLGLSFQLAFDHPSMLKHVENVSLDYRLKNGDGQYIEEFIPDTKPLKGKNRYTSFFDYQNPLIDEKSGMVQFNTLSDSSEGTIPKLKDAVIEIESINIFDNTGKLKKINGHWNLSLSNNKKAEEMIQYKIQNVSSAIQVLKARSTPTALNIVLSLKGIDKERDEKLPSDMVIVDEAGHEYRIKGLRSVSKNNETIISANFPISSYNQHKKLELMIKGIEKIHLIKQ</sequence>
<evidence type="ECO:0000256" key="1">
    <source>
        <dbReference type="SAM" id="Phobius"/>
    </source>
</evidence>
<name>A0A0M0KNG9_9BACI</name>
<evidence type="ECO:0000313" key="3">
    <source>
        <dbReference type="Proteomes" id="UP000037558"/>
    </source>
</evidence>
<feature type="transmembrane region" description="Helical" evidence="1">
    <location>
        <begin position="34"/>
        <end position="54"/>
    </location>
</feature>